<keyword evidence="3 5" id="KW-0251">Elongation factor</keyword>
<dbReference type="Pfam" id="PF00736">
    <property type="entry name" value="EF1_GNE"/>
    <property type="match status" value="1"/>
</dbReference>
<dbReference type="PROSITE" id="PS00825">
    <property type="entry name" value="EF1BD_2"/>
    <property type="match status" value="1"/>
</dbReference>
<evidence type="ECO:0000256" key="3">
    <source>
        <dbReference type="ARBA" id="ARBA00022768"/>
    </source>
</evidence>
<dbReference type="InterPro" id="IPR001326">
    <property type="entry name" value="Transl_elong_EF1B_B/D_CS"/>
</dbReference>
<name>A0ABD3H0S4_9MARC</name>
<evidence type="ECO:0000313" key="8">
    <source>
        <dbReference type="EMBL" id="KAL3682984.1"/>
    </source>
</evidence>
<dbReference type="InterPro" id="IPR014717">
    <property type="entry name" value="Transl_elong_EF1B/ribsomal_bS6"/>
</dbReference>
<dbReference type="GO" id="GO:0003746">
    <property type="term" value="F:translation elongation factor activity"/>
    <property type="evidence" value="ECO:0007669"/>
    <property type="project" value="UniProtKB-KW"/>
</dbReference>
<evidence type="ECO:0000256" key="5">
    <source>
        <dbReference type="RuleBase" id="RU003791"/>
    </source>
</evidence>
<comment type="subunit">
    <text evidence="2">EF-1 is composed of 4 subunits: alpha, beta (1B-alpha=beta'), delta (1B-beta), and gamma (1B-gamma).</text>
</comment>
<reference evidence="8 9" key="1">
    <citation type="submission" date="2024-09" db="EMBL/GenBank/DDBJ databases">
        <title>Chromosome-scale assembly of Riccia sorocarpa.</title>
        <authorList>
            <person name="Paukszto L."/>
        </authorList>
    </citation>
    <scope>NUCLEOTIDE SEQUENCE [LARGE SCALE GENOMIC DNA]</scope>
    <source>
        <strain evidence="8">LP-2024</strain>
        <tissue evidence="8">Aerial parts of the thallus</tissue>
    </source>
</reference>
<evidence type="ECO:0000256" key="2">
    <source>
        <dbReference type="ARBA" id="ARBA00011606"/>
    </source>
</evidence>
<organism evidence="8 9">
    <name type="scientific">Riccia sorocarpa</name>
    <dbReference type="NCBI Taxonomy" id="122646"/>
    <lineage>
        <taxon>Eukaryota</taxon>
        <taxon>Viridiplantae</taxon>
        <taxon>Streptophyta</taxon>
        <taxon>Embryophyta</taxon>
        <taxon>Marchantiophyta</taxon>
        <taxon>Marchantiopsida</taxon>
        <taxon>Marchantiidae</taxon>
        <taxon>Marchantiales</taxon>
        <taxon>Ricciaceae</taxon>
        <taxon>Riccia</taxon>
    </lineage>
</organism>
<accession>A0ABD3H0S4</accession>
<sequence>MAINFDVTTEGGLAHLDNYLLTRSFISGPQPSRDDLTVFAALGYPPTPNFVNLTRWYSQIKRLVDTSFPGESVGVGFNQGQAVGLQENSDVEDPPSPRTRASTENSRRAPEEAIQRTAEDESASRHRHRNRHALENGHGQENGDVPHHPVDEAHQEVETLATFQEAHAQTQEGTVSLTGGESSILLDVKPWDDETDMVALEAAVRAIQLPGLHWGASKLEPVAFKISKLQIMMTIEDELISPETIIEEHLTAPPANEHIQSCDIVAWNKICK</sequence>
<dbReference type="InterPro" id="IPR049720">
    <property type="entry name" value="EF1B_bsu/dsu"/>
</dbReference>
<dbReference type="SMART" id="SM00888">
    <property type="entry name" value="EF1_GNE"/>
    <property type="match status" value="1"/>
</dbReference>
<gene>
    <name evidence="8" type="ORF">R1sor_001006</name>
</gene>
<comment type="similarity">
    <text evidence="1 5">Belongs to the EF-1-beta/EF-1-delta family.</text>
</comment>
<dbReference type="InterPro" id="IPR014038">
    <property type="entry name" value="EF1B_bsu/dsu_GNE"/>
</dbReference>
<dbReference type="PANTHER" id="PTHR11595:SF21">
    <property type="entry name" value="ELONGATION FACTOR 1-BETA"/>
    <property type="match status" value="1"/>
</dbReference>
<comment type="caution">
    <text evidence="8">The sequence shown here is derived from an EMBL/GenBank/DDBJ whole genome shotgun (WGS) entry which is preliminary data.</text>
</comment>
<dbReference type="FunFam" id="3.30.70.60:FF:000001">
    <property type="entry name" value="Elongation factor 1-beta 1 like"/>
    <property type="match status" value="1"/>
</dbReference>
<feature type="region of interest" description="Disordered" evidence="6">
    <location>
        <begin position="85"/>
        <end position="129"/>
    </location>
</feature>
<dbReference type="CDD" id="cd00292">
    <property type="entry name" value="EF1B"/>
    <property type="match status" value="1"/>
</dbReference>
<evidence type="ECO:0000313" key="9">
    <source>
        <dbReference type="Proteomes" id="UP001633002"/>
    </source>
</evidence>
<evidence type="ECO:0000256" key="6">
    <source>
        <dbReference type="SAM" id="MobiDB-lite"/>
    </source>
</evidence>
<dbReference type="InterPro" id="IPR036282">
    <property type="entry name" value="Glutathione-S-Trfase_C_sf"/>
</dbReference>
<feature type="domain" description="Translation elongation factor EF1B beta/delta subunit guanine nucleotide exchange" evidence="7">
    <location>
        <begin position="181"/>
        <end position="270"/>
    </location>
</feature>
<dbReference type="AlphaFoldDB" id="A0ABD3H0S4"/>
<keyword evidence="4 5" id="KW-0648">Protein biosynthesis</keyword>
<proteinExistence type="inferred from homology"/>
<dbReference type="SUPFAM" id="SSF47616">
    <property type="entry name" value="GST C-terminal domain-like"/>
    <property type="match status" value="1"/>
</dbReference>
<dbReference type="PANTHER" id="PTHR11595">
    <property type="entry name" value="EF-HAND AND COILED-COIL DOMAIN-CONTAINING FAMILY MEMBER"/>
    <property type="match status" value="1"/>
</dbReference>
<dbReference type="EMBL" id="JBJQOH010000006">
    <property type="protein sequence ID" value="KAL3682984.1"/>
    <property type="molecule type" value="Genomic_DNA"/>
</dbReference>
<evidence type="ECO:0000259" key="7">
    <source>
        <dbReference type="SMART" id="SM00888"/>
    </source>
</evidence>
<dbReference type="InterPro" id="IPR036219">
    <property type="entry name" value="eEF-1beta-like_sf"/>
</dbReference>
<dbReference type="SUPFAM" id="SSF54984">
    <property type="entry name" value="eEF-1beta-like"/>
    <property type="match status" value="1"/>
</dbReference>
<dbReference type="Gene3D" id="3.30.70.60">
    <property type="match status" value="1"/>
</dbReference>
<evidence type="ECO:0000256" key="1">
    <source>
        <dbReference type="ARBA" id="ARBA00007411"/>
    </source>
</evidence>
<dbReference type="Proteomes" id="UP001633002">
    <property type="component" value="Unassembled WGS sequence"/>
</dbReference>
<dbReference type="Gene3D" id="1.20.1050.130">
    <property type="match status" value="1"/>
</dbReference>
<evidence type="ECO:0000256" key="4">
    <source>
        <dbReference type="ARBA" id="ARBA00022917"/>
    </source>
</evidence>
<protein>
    <recommendedName>
        <fullName evidence="7">Translation elongation factor EF1B beta/delta subunit guanine nucleotide exchange domain-containing protein</fullName>
    </recommendedName>
</protein>
<keyword evidence="9" id="KW-1185">Reference proteome</keyword>
<feature type="compositionally biased region" description="Basic and acidic residues" evidence="6">
    <location>
        <begin position="105"/>
        <end position="124"/>
    </location>
</feature>